<keyword evidence="1" id="KW-1133">Transmembrane helix</keyword>
<evidence type="ECO:0000313" key="4">
    <source>
        <dbReference type="Proteomes" id="UP000683360"/>
    </source>
</evidence>
<keyword evidence="4" id="KW-1185">Reference proteome</keyword>
<evidence type="ECO:0000256" key="2">
    <source>
        <dbReference type="SAM" id="SignalP"/>
    </source>
</evidence>
<reference evidence="3" key="1">
    <citation type="submission" date="2021-03" db="EMBL/GenBank/DDBJ databases">
        <authorList>
            <person name="Bekaert M."/>
        </authorList>
    </citation>
    <scope>NUCLEOTIDE SEQUENCE</scope>
</reference>
<dbReference type="SUPFAM" id="SSF100895">
    <property type="entry name" value="Kazal-type serine protease inhibitors"/>
    <property type="match status" value="1"/>
</dbReference>
<name>A0A8S3TJP9_MYTED</name>
<proteinExistence type="predicted"/>
<organism evidence="3 4">
    <name type="scientific">Mytilus edulis</name>
    <name type="common">Blue mussel</name>
    <dbReference type="NCBI Taxonomy" id="6550"/>
    <lineage>
        <taxon>Eukaryota</taxon>
        <taxon>Metazoa</taxon>
        <taxon>Spiralia</taxon>
        <taxon>Lophotrochozoa</taxon>
        <taxon>Mollusca</taxon>
        <taxon>Bivalvia</taxon>
        <taxon>Autobranchia</taxon>
        <taxon>Pteriomorphia</taxon>
        <taxon>Mytilida</taxon>
        <taxon>Mytiloidea</taxon>
        <taxon>Mytilidae</taxon>
        <taxon>Mytilinae</taxon>
        <taxon>Mytilus</taxon>
    </lineage>
</organism>
<feature type="chain" id="PRO_5035920133" evidence="2">
    <location>
        <begin position="31"/>
        <end position="836"/>
    </location>
</feature>
<gene>
    <name evidence="3" type="ORF">MEDL_44152</name>
</gene>
<feature type="signal peptide" evidence="2">
    <location>
        <begin position="1"/>
        <end position="30"/>
    </location>
</feature>
<keyword evidence="1" id="KW-0812">Transmembrane</keyword>
<keyword evidence="2" id="KW-0732">Signal</keyword>
<dbReference type="InterPro" id="IPR036058">
    <property type="entry name" value="Kazal_dom_sf"/>
</dbReference>
<evidence type="ECO:0000313" key="3">
    <source>
        <dbReference type="EMBL" id="CAG2231355.1"/>
    </source>
</evidence>
<dbReference type="Proteomes" id="UP000683360">
    <property type="component" value="Unassembled WGS sequence"/>
</dbReference>
<accession>A0A8S3TJP9</accession>
<dbReference type="AlphaFoldDB" id="A0A8S3TJP9"/>
<evidence type="ECO:0000256" key="1">
    <source>
        <dbReference type="SAM" id="Phobius"/>
    </source>
</evidence>
<keyword evidence="1" id="KW-0472">Membrane</keyword>
<protein>
    <submittedName>
        <fullName evidence="3">Uncharacterized protein</fullName>
    </submittedName>
</protein>
<comment type="caution">
    <text evidence="3">The sequence shown here is derived from an EMBL/GenBank/DDBJ whole genome shotgun (WGS) entry which is preliminary data.</text>
</comment>
<feature type="transmembrane region" description="Helical" evidence="1">
    <location>
        <begin position="232"/>
        <end position="255"/>
    </location>
</feature>
<sequence length="836" mass="94243">MENDIKKSMTLSYWLVLVVLLLFEHPAAVALTVGGVSYKNHVDTDQTDAPENCSDWEQFDGIECVCASTSDGCSDDMGMVCDEQGVQYRSSCLFSLQMCQQNISIDDSIVSCGACDTLRLTGGKNYPKGITLAKFLRQGPEAGLSTRYKSINDNETEIFFVSELNAWAIGKSGTNGSFVSMVQPANASFPGDGIPGMLIPNQNGTDITWEFDQSFRLECVEDHMEGVREKRFIFMAIFAAISVATAVTTTTLHIVQATKGCLYYPSVCTMRDEIKSLLPSLRRDKDRFLSVYGEPKDFEYVVDKIHDQIQIIQEKIIKIPELHTTLNISLSSLVHTYSSMRHDFPQLENLLSNYDDWLSNALKAARNDVAMLPLDVLMAIPALVAESATSMALAMSGIGAVLSFAFGIVDVVSSVLEEKNVRDQLQRNKNVLVGAREKLNRAFNDMKTFQNKFCRFVIKYFEEISKKGRQYEPTFDSLYRYVSQIYGLASNRCNNPAIVAHSNLRNLKQIQQNYLQPIVQKLSGNVESFKVKILEVKETKAFLDEINRQVKQQHKNPAEIFRFIKTNKPMRTNKMFGNLFKLLTFISKSVLPTNNCYWGQNLQQIRRGLTTDHTYTRVPVCSSNEISSINNVIKAAVHNQEAICEIQRQVQGSVFRDKFQTVRFIADNILPTQQCYWGYDLDDIRGTPNTTEIRNAKVDSSLLSTLYNLESVGQIALARNMMEGMYSIHSTKWQNFLLCHVWKNQAALSNLHCNHSTASSACIPSFCNLTCVNEVSRIENLEKLILKTCTLKTGKSVNRYKNGLERLLGKGNYALAYGRCTSKISIAYRQDYGKEE</sequence>
<dbReference type="OrthoDB" id="6114069at2759"/>
<dbReference type="EMBL" id="CAJPWZ010002142">
    <property type="protein sequence ID" value="CAG2231355.1"/>
    <property type="molecule type" value="Genomic_DNA"/>
</dbReference>